<geneLocation type="plasmid" evidence="2 3">
    <name>pFA13</name>
</geneLocation>
<evidence type="ECO:0000313" key="3">
    <source>
        <dbReference type="Proteomes" id="UP001348817"/>
    </source>
</evidence>
<dbReference type="SUPFAM" id="SSF110849">
    <property type="entry name" value="ParB/Sulfiredoxin"/>
    <property type="match status" value="1"/>
</dbReference>
<dbReference type="AlphaFoldDB" id="A0AAU9DB77"/>
<gene>
    <name evidence="2" type="ORF">FUAX_55950</name>
</gene>
<dbReference type="InterPro" id="IPR036086">
    <property type="entry name" value="ParB/Sulfiredoxin_sf"/>
</dbReference>
<evidence type="ECO:0008006" key="4">
    <source>
        <dbReference type="Google" id="ProtNLM"/>
    </source>
</evidence>
<keyword evidence="3" id="KW-1185">Reference proteome</keyword>
<feature type="region of interest" description="Disordered" evidence="1">
    <location>
        <begin position="1"/>
        <end position="22"/>
    </location>
</feature>
<organism evidence="2 3">
    <name type="scientific">Fulvitalea axinellae</name>
    <dbReference type="NCBI Taxonomy" id="1182444"/>
    <lineage>
        <taxon>Bacteria</taxon>
        <taxon>Pseudomonadati</taxon>
        <taxon>Bacteroidota</taxon>
        <taxon>Cytophagia</taxon>
        <taxon>Cytophagales</taxon>
        <taxon>Persicobacteraceae</taxon>
        <taxon>Fulvitalea</taxon>
    </lineage>
</organism>
<dbReference type="RefSeq" id="WP_338396330.1">
    <property type="nucleotide sequence ID" value="NZ_AP025327.1"/>
</dbReference>
<feature type="region of interest" description="Disordered" evidence="1">
    <location>
        <begin position="149"/>
        <end position="183"/>
    </location>
</feature>
<feature type="region of interest" description="Disordered" evidence="1">
    <location>
        <begin position="243"/>
        <end position="282"/>
    </location>
</feature>
<accession>A0AAU9DB77</accession>
<feature type="compositionally biased region" description="Basic and acidic residues" evidence="1">
    <location>
        <begin position="251"/>
        <end position="265"/>
    </location>
</feature>
<dbReference type="Proteomes" id="UP001348817">
    <property type="component" value="Plasmid pFA13"/>
</dbReference>
<dbReference type="KEGG" id="fax:FUAX_55950"/>
<dbReference type="EMBL" id="AP025327">
    <property type="protein sequence ID" value="BDD13163.1"/>
    <property type="molecule type" value="Genomic_DNA"/>
</dbReference>
<sequence length="344" mass="39101">MSKKTSFAKPRSEKSKSGVKTATRSIVNRANLRLETIKELPELRDFIRKHSEEEFDQLLANIYSEGVRDPIVYFELDGEPVLLDGHHRKRAVLQIRKELGDNPDYKLEKIELEGLEEAKDWMINNQLGRRNLTKSEISFLRGLQYNREKSKREDNLKQGDSPKYQNDTSGESGDTAKRLAKQHGVGVATIKRDSQFAEGLEKIGEKNPELKTEILSGKSNVKKGEVQAFAKAKEIPTEITPETVKAVAKPKPMEAQDHQADKEVIDNNGKTSEPVIPGQTNIDGEVEISEEFDRIKAVARKMRKKLERIENYPVVVLDDLYDLNNDLKEMKEIILPTPTQNTQP</sequence>
<evidence type="ECO:0000256" key="1">
    <source>
        <dbReference type="SAM" id="MobiDB-lite"/>
    </source>
</evidence>
<protein>
    <recommendedName>
        <fullName evidence="4">ParB/Sulfiredoxin domain-containing protein</fullName>
    </recommendedName>
</protein>
<feature type="compositionally biased region" description="Polar residues" evidence="1">
    <location>
        <begin position="163"/>
        <end position="172"/>
    </location>
</feature>
<proteinExistence type="predicted"/>
<keyword evidence="2" id="KW-0614">Plasmid</keyword>
<reference evidence="2 3" key="1">
    <citation type="submission" date="2021-12" db="EMBL/GenBank/DDBJ databases">
        <title>Genome sequencing of bacteria with rrn-lacking chromosome and rrn-plasmid.</title>
        <authorList>
            <person name="Anda M."/>
            <person name="Iwasaki W."/>
        </authorList>
    </citation>
    <scope>NUCLEOTIDE SEQUENCE [LARGE SCALE GENOMIC DNA]</scope>
    <source>
        <strain evidence="2 3">DSM 100852</strain>
        <plasmid evidence="2 3">pFA13</plasmid>
    </source>
</reference>
<evidence type="ECO:0000313" key="2">
    <source>
        <dbReference type="EMBL" id="BDD13163.1"/>
    </source>
</evidence>
<name>A0AAU9DB77_9BACT</name>
<dbReference type="Gene3D" id="3.90.1530.10">
    <property type="entry name" value="Conserved hypothetical protein from pyrococcus furiosus pfu- 392566-001, ParB domain"/>
    <property type="match status" value="1"/>
</dbReference>